<dbReference type="Pfam" id="PF08238">
    <property type="entry name" value="Sel1"/>
    <property type="match status" value="8"/>
</dbReference>
<comment type="similarity">
    <text evidence="1">Belongs to the sel-1 family.</text>
</comment>
<feature type="transmembrane region" description="Helical" evidence="2">
    <location>
        <begin position="1017"/>
        <end position="1040"/>
    </location>
</feature>
<accession>A0ABQ6N838</accession>
<dbReference type="InterPro" id="IPR011990">
    <property type="entry name" value="TPR-like_helical_dom_sf"/>
</dbReference>
<keyword evidence="4" id="KW-1185">Reference proteome</keyword>
<dbReference type="Gene3D" id="1.25.40.10">
    <property type="entry name" value="Tetratricopeptide repeat domain"/>
    <property type="match status" value="2"/>
</dbReference>
<gene>
    <name evidence="3" type="ORF">TeGR_g4530</name>
</gene>
<evidence type="ECO:0000256" key="2">
    <source>
        <dbReference type="SAM" id="Phobius"/>
    </source>
</evidence>
<dbReference type="EMBL" id="BRYB01002355">
    <property type="protein sequence ID" value="GMI43635.1"/>
    <property type="molecule type" value="Genomic_DNA"/>
</dbReference>
<dbReference type="SUPFAM" id="SSF81901">
    <property type="entry name" value="HCP-like"/>
    <property type="match status" value="3"/>
</dbReference>
<keyword evidence="2" id="KW-1133">Transmembrane helix</keyword>
<dbReference type="SUPFAM" id="SSF49899">
    <property type="entry name" value="Concanavalin A-like lectins/glucanases"/>
    <property type="match status" value="1"/>
</dbReference>
<protein>
    <submittedName>
        <fullName evidence="3">Uncharacterized protein</fullName>
    </submittedName>
</protein>
<proteinExistence type="inferred from homology"/>
<evidence type="ECO:0000313" key="4">
    <source>
        <dbReference type="Proteomes" id="UP001165060"/>
    </source>
</evidence>
<name>A0ABQ6N838_9STRA</name>
<keyword evidence="2" id="KW-0472">Membrane</keyword>
<dbReference type="PANTHER" id="PTHR11102">
    <property type="entry name" value="SEL-1-LIKE PROTEIN"/>
    <property type="match status" value="1"/>
</dbReference>
<sequence>MTIAGVEMFEEPADAYTHLLKITFSSPTSQPSISHASIFSYLDIVSSASALPPSCLSTPTWFSPSVLTIPVSSPLTDAAYAGHLSVNLPPPPPPPPVLYNVTLQSSFRLSEPGAYTLSLLDPQTSAQLTWTSFTISNCDSDTAPLITTASSSSSSLHLVPSVSSSAPPLPPPTFSMPSQIPLTGRGGIPLPSSLFGDGSFVLSFSMYLGGGDGDEAGGNYRALFYKGDALAVPQQRTPSAFLPPPPPHNQCAPQSILLQTTTNQREDASQEIPSVLTRGGWTHLSFAFSPTSYQLYVDGELKGGLSLSESETITLNESPMQFGWAPGMDGPPLLVSDLFIHPGELEPSQVKQLVPTEILYQASVCGGPGTSSPLLLAPPAAAEKAGDRALATSILEEARELYEKCEDPVSRRNLYEDAAAEGSVEAALSLGEMLLYGIEHSLLLDFDCERLSVEKRNNEKGMEWLGVAASGGNADAMYRQAVLTLGGIGAPPSTELSTGRDAADSSALSLLRAAAANSHPFAALAMAHRHTRGYDGVAEDPEAAAHYLGISADSADVYYHTPGKQPLHEEHRLRVGHERELEKGQKGDDDEELQFTVMMAEKGDVEAMNSYANLLYWGARGFARDHDKALELWEKAAVHDHVGALCGAASMYVRGEGTDVNVDRAVELYERAAAMGSPTALNGLGYAYFLGQGGLEEDKERAFGYFLEAAELMQDADSLGNAAHCYSTGQGTPKDEVKAASFYEMSVTKFGNFDAALELGRRYREGGRGVGRSADRAIDYLTGVARAGESGELMRAGFDLYLQGDHDAALKVYAEAAELGYEVGANNAAYLMDTGVASVDGEVDDAHKGLSLVLMGGGEPATVGGGDANRKASLSYSWYTKAAAGGSLKGLFYCAFMNEYERADYARAIRQYGKVLDGRSQEEVGVEMVIMVKMSVWRCQMKQSGWWWWGAGGGGGGLPVLPIRIGEEDDAATAAGGFFRNVRGGLKKVAVVGRRAFFKHRGKVFGLNQSEDRGYELLWFNLLLAAVVLGIAVNVARLAARAVRRN</sequence>
<organism evidence="3 4">
    <name type="scientific">Tetraparma gracilis</name>
    <dbReference type="NCBI Taxonomy" id="2962635"/>
    <lineage>
        <taxon>Eukaryota</taxon>
        <taxon>Sar</taxon>
        <taxon>Stramenopiles</taxon>
        <taxon>Ochrophyta</taxon>
        <taxon>Bolidophyceae</taxon>
        <taxon>Parmales</taxon>
        <taxon>Triparmaceae</taxon>
        <taxon>Tetraparma</taxon>
    </lineage>
</organism>
<keyword evidence="2" id="KW-0812">Transmembrane</keyword>
<dbReference type="InterPro" id="IPR006597">
    <property type="entry name" value="Sel1-like"/>
</dbReference>
<dbReference type="PANTHER" id="PTHR11102:SF147">
    <property type="entry name" value="SEL1L ADAPTOR SUBUNIT OF ERAD E3 UBIQUITIN LIGASE"/>
    <property type="match status" value="1"/>
</dbReference>
<comment type="caution">
    <text evidence="3">The sequence shown here is derived from an EMBL/GenBank/DDBJ whole genome shotgun (WGS) entry which is preliminary data.</text>
</comment>
<reference evidence="3 4" key="1">
    <citation type="journal article" date="2023" name="Commun. Biol.">
        <title>Genome analysis of Parmales, the sister group of diatoms, reveals the evolutionary specialization of diatoms from phago-mixotrophs to photoautotrophs.</title>
        <authorList>
            <person name="Ban H."/>
            <person name="Sato S."/>
            <person name="Yoshikawa S."/>
            <person name="Yamada K."/>
            <person name="Nakamura Y."/>
            <person name="Ichinomiya M."/>
            <person name="Sato N."/>
            <person name="Blanc-Mathieu R."/>
            <person name="Endo H."/>
            <person name="Kuwata A."/>
            <person name="Ogata H."/>
        </authorList>
    </citation>
    <scope>NUCLEOTIDE SEQUENCE [LARGE SCALE GENOMIC DNA]</scope>
</reference>
<dbReference type="InterPro" id="IPR013320">
    <property type="entry name" value="ConA-like_dom_sf"/>
</dbReference>
<dbReference type="Gene3D" id="2.60.120.200">
    <property type="match status" value="1"/>
</dbReference>
<dbReference type="Proteomes" id="UP001165060">
    <property type="component" value="Unassembled WGS sequence"/>
</dbReference>
<evidence type="ECO:0000256" key="1">
    <source>
        <dbReference type="ARBA" id="ARBA00038101"/>
    </source>
</evidence>
<dbReference type="SMART" id="SM00671">
    <property type="entry name" value="SEL1"/>
    <property type="match status" value="7"/>
</dbReference>
<dbReference type="InterPro" id="IPR050767">
    <property type="entry name" value="Sel1_AlgK"/>
</dbReference>
<evidence type="ECO:0000313" key="3">
    <source>
        <dbReference type="EMBL" id="GMI43635.1"/>
    </source>
</evidence>